<protein>
    <recommendedName>
        <fullName evidence="3">prolyl oligopeptidase</fullName>
        <ecNumber evidence="3">3.4.21.26</ecNumber>
    </recommendedName>
</protein>
<evidence type="ECO:0000256" key="1">
    <source>
        <dbReference type="ARBA" id="ARBA00001070"/>
    </source>
</evidence>
<comment type="catalytic activity">
    <reaction evidence="1">
        <text>Hydrolysis of Pro-|-Xaa &gt;&gt; Ala-|-Xaa in oligopeptides.</text>
        <dbReference type="EC" id="3.4.21.26"/>
    </reaction>
</comment>
<proteinExistence type="inferred from homology"/>
<dbReference type="GO" id="GO:0004252">
    <property type="term" value="F:serine-type endopeptidase activity"/>
    <property type="evidence" value="ECO:0007669"/>
    <property type="project" value="UniProtKB-EC"/>
</dbReference>
<name>A0A917PQP4_9DEIO</name>
<evidence type="ECO:0000313" key="10">
    <source>
        <dbReference type="EMBL" id="GGJ87435.1"/>
    </source>
</evidence>
<dbReference type="InterPro" id="IPR001375">
    <property type="entry name" value="Peptidase_S9_cat"/>
</dbReference>
<dbReference type="GO" id="GO:0005829">
    <property type="term" value="C:cytosol"/>
    <property type="evidence" value="ECO:0007669"/>
    <property type="project" value="TreeGrafter"/>
</dbReference>
<dbReference type="InterPro" id="IPR002470">
    <property type="entry name" value="Peptidase_S9A"/>
</dbReference>
<dbReference type="Gene3D" id="2.130.10.120">
    <property type="entry name" value="Prolyl oligopeptidase, N-terminal domain"/>
    <property type="match status" value="1"/>
</dbReference>
<reference evidence="10" key="1">
    <citation type="journal article" date="2014" name="Int. J. Syst. Evol. Microbiol.">
        <title>Complete genome sequence of Corynebacterium casei LMG S-19264T (=DSM 44701T), isolated from a smear-ripened cheese.</title>
        <authorList>
            <consortium name="US DOE Joint Genome Institute (JGI-PGF)"/>
            <person name="Walter F."/>
            <person name="Albersmeier A."/>
            <person name="Kalinowski J."/>
            <person name="Ruckert C."/>
        </authorList>
    </citation>
    <scope>NUCLEOTIDE SEQUENCE</scope>
    <source>
        <strain evidence="10">JCM 14371</strain>
    </source>
</reference>
<feature type="domain" description="Peptidase S9A N-terminal" evidence="9">
    <location>
        <begin position="13"/>
        <end position="412"/>
    </location>
</feature>
<evidence type="ECO:0000256" key="2">
    <source>
        <dbReference type="ARBA" id="ARBA00005228"/>
    </source>
</evidence>
<evidence type="ECO:0000313" key="11">
    <source>
        <dbReference type="Proteomes" id="UP000635726"/>
    </source>
</evidence>
<dbReference type="Pfam" id="PF02897">
    <property type="entry name" value="Peptidase_S9_N"/>
    <property type="match status" value="1"/>
</dbReference>
<keyword evidence="11" id="KW-1185">Reference proteome</keyword>
<dbReference type="SUPFAM" id="SSF53474">
    <property type="entry name" value="alpha/beta-Hydrolases"/>
    <property type="match status" value="1"/>
</dbReference>
<feature type="domain" description="Peptidase S9 prolyl oligopeptidase catalytic" evidence="8">
    <location>
        <begin position="473"/>
        <end position="685"/>
    </location>
</feature>
<dbReference type="InterPro" id="IPR029058">
    <property type="entry name" value="AB_hydrolase_fold"/>
</dbReference>
<comment type="caution">
    <text evidence="10">The sequence shown here is derived from an EMBL/GenBank/DDBJ whole genome shotgun (WGS) entry which is preliminary data.</text>
</comment>
<dbReference type="InterPro" id="IPR023302">
    <property type="entry name" value="Pept_S9A_N"/>
</dbReference>
<evidence type="ECO:0000259" key="9">
    <source>
        <dbReference type="Pfam" id="PF02897"/>
    </source>
</evidence>
<keyword evidence="5" id="KW-0378">Hydrolase</keyword>
<dbReference type="RefSeq" id="WP_188964541.1">
    <property type="nucleotide sequence ID" value="NZ_BMOE01000018.1"/>
</dbReference>
<evidence type="ECO:0000256" key="4">
    <source>
        <dbReference type="ARBA" id="ARBA00022670"/>
    </source>
</evidence>
<accession>A0A917PQP4</accession>
<dbReference type="FunFam" id="3.40.50.1820:FF:000005">
    <property type="entry name" value="Prolyl endopeptidase"/>
    <property type="match status" value="1"/>
</dbReference>
<dbReference type="Proteomes" id="UP000635726">
    <property type="component" value="Unassembled WGS sequence"/>
</dbReference>
<dbReference type="PANTHER" id="PTHR42881">
    <property type="entry name" value="PROLYL ENDOPEPTIDASE"/>
    <property type="match status" value="1"/>
</dbReference>
<feature type="compositionally biased region" description="Basic and acidic residues" evidence="7">
    <location>
        <begin position="12"/>
        <end position="24"/>
    </location>
</feature>
<dbReference type="GO" id="GO:0006508">
    <property type="term" value="P:proteolysis"/>
    <property type="evidence" value="ECO:0007669"/>
    <property type="project" value="UniProtKB-KW"/>
</dbReference>
<dbReference type="Gene3D" id="3.40.50.1820">
    <property type="entry name" value="alpha/beta hydrolase"/>
    <property type="match status" value="1"/>
</dbReference>
<feature type="region of interest" description="Disordered" evidence="7">
    <location>
        <begin position="1"/>
        <end position="24"/>
    </location>
</feature>
<dbReference type="Pfam" id="PF00326">
    <property type="entry name" value="Peptidase_S9"/>
    <property type="match status" value="1"/>
</dbReference>
<organism evidence="10 11">
    <name type="scientific">Deinococcus aquiradiocola</name>
    <dbReference type="NCBI Taxonomy" id="393059"/>
    <lineage>
        <taxon>Bacteria</taxon>
        <taxon>Thermotogati</taxon>
        <taxon>Deinococcota</taxon>
        <taxon>Deinococci</taxon>
        <taxon>Deinococcales</taxon>
        <taxon>Deinococcaceae</taxon>
        <taxon>Deinococcus</taxon>
    </lineage>
</organism>
<dbReference type="InterPro" id="IPR051167">
    <property type="entry name" value="Prolyl_oligopep/macrocyclase"/>
</dbReference>
<dbReference type="PRINTS" id="PR00862">
    <property type="entry name" value="PROLIGOPTASE"/>
</dbReference>
<dbReference type="EC" id="3.4.21.26" evidence="3"/>
<gene>
    <name evidence="10" type="ORF">GCM10008939_34400</name>
</gene>
<evidence type="ECO:0000259" key="8">
    <source>
        <dbReference type="Pfam" id="PF00326"/>
    </source>
</evidence>
<comment type="similarity">
    <text evidence="2">Belongs to the peptidase S9A family.</text>
</comment>
<dbReference type="GO" id="GO:0070012">
    <property type="term" value="F:oligopeptidase activity"/>
    <property type="evidence" value="ECO:0007669"/>
    <property type="project" value="TreeGrafter"/>
</dbReference>
<evidence type="ECO:0000256" key="7">
    <source>
        <dbReference type="SAM" id="MobiDB-lite"/>
    </source>
</evidence>
<keyword evidence="6" id="KW-0720">Serine protease</keyword>
<dbReference type="AlphaFoldDB" id="A0A917PQP4"/>
<dbReference type="PANTHER" id="PTHR42881:SF2">
    <property type="entry name" value="PROLYL ENDOPEPTIDASE"/>
    <property type="match status" value="1"/>
</dbReference>
<evidence type="ECO:0000256" key="3">
    <source>
        <dbReference type="ARBA" id="ARBA00011897"/>
    </source>
</evidence>
<evidence type="ECO:0000256" key="5">
    <source>
        <dbReference type="ARBA" id="ARBA00022801"/>
    </source>
</evidence>
<reference evidence="10" key="2">
    <citation type="submission" date="2020-09" db="EMBL/GenBank/DDBJ databases">
        <authorList>
            <person name="Sun Q."/>
            <person name="Ohkuma M."/>
        </authorList>
    </citation>
    <scope>NUCLEOTIDE SEQUENCE</scope>
    <source>
        <strain evidence="10">JCM 14371</strain>
    </source>
</reference>
<dbReference type="SUPFAM" id="SSF50993">
    <property type="entry name" value="Peptidase/esterase 'gauge' domain"/>
    <property type="match status" value="1"/>
</dbReference>
<feature type="compositionally biased region" description="Pro residues" evidence="7">
    <location>
        <begin position="1"/>
        <end position="10"/>
    </location>
</feature>
<keyword evidence="4" id="KW-0645">Protease</keyword>
<sequence>MPTPFPPVPDVPARRSDHADTYHGHTVRDPYRWLEDPNSAETRAFVDAQNARTRAALDPLPPRAALQERLTGLWNHARRQPLWERGGQYFQFRNDGLQDQNVLYVSDQSDGQEARVLLDPATFSDDGTVALNALSVSRDGRWLAYALSSGGSDWHEWRVRDVQTGTDLPERLPHGKFSGATWLPDSSGFLYNRYAPPASGEAYTATTDAPRVTLHRLHTDPAHDEVVLHRPDQPEWGFGTQVTDDGRLLIVTVTRGTARRNQLWVRSLQDPLDGGAFTLLVPDFRASFRVVGSDGDDLYVHTDEDAPRGRLLSWNVRTGERRELLPEGPDLLGDVLTVPDGFVLHTLQDASSRLTLVDRDGAHARPVPLPGLGTVQALDGHATSSEVFVGLTGFLTPTATYRLDLTDAALHLLWQPDLGLDLAGYEVRQEFALSRDGTRVPMFIVGRTDALDGPPAPTLLYGYGGFDISLTPSFEVSRLAWLERGALLAVANLRGGGEYGREWHEAGTHARKQNVFDDFAACAEHLHARGYTTPAQLGIEGGSNGGLLVGATLVQRPDLIAAAVAHVGVMDMLRFQHFTIGWAWTSDYGSSDTPDGFEVLRRYSPLHTLTPARYPATLVTTGDHDDRVVPAHSYKFAAQLQHDQQGPAPVLLSVQTRAGHGAGKPARLVIEEKADMYAFLLAALGEGRGDGRVSAGAARN</sequence>
<evidence type="ECO:0000256" key="6">
    <source>
        <dbReference type="ARBA" id="ARBA00022825"/>
    </source>
</evidence>
<dbReference type="EMBL" id="BMOE01000018">
    <property type="protein sequence ID" value="GGJ87435.1"/>
    <property type="molecule type" value="Genomic_DNA"/>
</dbReference>